<dbReference type="InterPro" id="IPR000727">
    <property type="entry name" value="T_SNARE_dom"/>
</dbReference>
<dbReference type="PANTHER" id="PTHR32089:SF112">
    <property type="entry name" value="LYSOZYME-LIKE PROTEIN-RELATED"/>
    <property type="match status" value="1"/>
</dbReference>
<dbReference type="Gene3D" id="1.10.287.950">
    <property type="entry name" value="Methyl-accepting chemotaxis protein"/>
    <property type="match status" value="1"/>
</dbReference>
<feature type="coiled-coil region" evidence="6">
    <location>
        <begin position="79"/>
        <end position="106"/>
    </location>
</feature>
<evidence type="ECO:0000259" key="10">
    <source>
        <dbReference type="PROSITE" id="PS50885"/>
    </source>
</evidence>
<dbReference type="EMBL" id="RZIJ01000017">
    <property type="protein sequence ID" value="RUQ67490.1"/>
    <property type="molecule type" value="Genomic_DNA"/>
</dbReference>
<dbReference type="SUPFAM" id="SSF58104">
    <property type="entry name" value="Methyl-accepting chemotaxis protein (MCP) signaling domain"/>
    <property type="match status" value="1"/>
</dbReference>
<evidence type="ECO:0000256" key="5">
    <source>
        <dbReference type="PROSITE-ProRule" id="PRU00284"/>
    </source>
</evidence>
<dbReference type="AlphaFoldDB" id="A0A433J4Z8"/>
<dbReference type="PANTHER" id="PTHR32089">
    <property type="entry name" value="METHYL-ACCEPTING CHEMOTAXIS PROTEIN MCPB"/>
    <property type="match status" value="1"/>
</dbReference>
<dbReference type="CDD" id="cd06225">
    <property type="entry name" value="HAMP"/>
    <property type="match status" value="1"/>
</dbReference>
<dbReference type="PROSITE" id="PS50885">
    <property type="entry name" value="HAMP"/>
    <property type="match status" value="1"/>
</dbReference>
<evidence type="ECO:0000256" key="7">
    <source>
        <dbReference type="SAM" id="Phobius"/>
    </source>
</evidence>
<feature type="transmembrane region" description="Helical" evidence="7">
    <location>
        <begin position="12"/>
        <end position="30"/>
    </location>
</feature>
<evidence type="ECO:0000259" key="8">
    <source>
        <dbReference type="PROSITE" id="PS50111"/>
    </source>
</evidence>
<accession>A0A433J4Z8</accession>
<gene>
    <name evidence="11" type="ORF">EJ913_19920</name>
</gene>
<dbReference type="Pfam" id="PF12729">
    <property type="entry name" value="4HB_MCP_1"/>
    <property type="match status" value="1"/>
</dbReference>
<organism evidence="11 12">
    <name type="scientific">Azospirillum doebereinerae</name>
    <dbReference type="NCBI Taxonomy" id="92933"/>
    <lineage>
        <taxon>Bacteria</taxon>
        <taxon>Pseudomonadati</taxon>
        <taxon>Pseudomonadota</taxon>
        <taxon>Alphaproteobacteria</taxon>
        <taxon>Rhodospirillales</taxon>
        <taxon>Azospirillaceae</taxon>
        <taxon>Azospirillum</taxon>
    </lineage>
</organism>
<evidence type="ECO:0000256" key="1">
    <source>
        <dbReference type="ARBA" id="ARBA00004429"/>
    </source>
</evidence>
<dbReference type="GO" id="GO:0005886">
    <property type="term" value="C:plasma membrane"/>
    <property type="evidence" value="ECO:0007669"/>
    <property type="project" value="UniProtKB-SubCell"/>
</dbReference>
<dbReference type="Pfam" id="PF00015">
    <property type="entry name" value="MCPsignal"/>
    <property type="match status" value="1"/>
</dbReference>
<evidence type="ECO:0000259" key="9">
    <source>
        <dbReference type="PROSITE" id="PS50192"/>
    </source>
</evidence>
<keyword evidence="2" id="KW-1003">Cell membrane</keyword>
<dbReference type="RefSeq" id="WP_127001111.1">
    <property type="nucleotide sequence ID" value="NZ_JBNPXW010000015.1"/>
</dbReference>
<dbReference type="SMART" id="SM00304">
    <property type="entry name" value="HAMP"/>
    <property type="match status" value="1"/>
</dbReference>
<keyword evidence="7" id="KW-0472">Membrane</keyword>
<feature type="domain" description="T-SNARE coiled-coil homology" evidence="9">
    <location>
        <begin position="578"/>
        <end position="627"/>
    </location>
</feature>
<evidence type="ECO:0000256" key="2">
    <source>
        <dbReference type="ARBA" id="ARBA00022519"/>
    </source>
</evidence>
<dbReference type="SMART" id="SM00283">
    <property type="entry name" value="MA"/>
    <property type="match status" value="1"/>
</dbReference>
<keyword evidence="7" id="KW-1133">Transmembrane helix</keyword>
<reference evidence="11 12" key="1">
    <citation type="submission" date="2018-12" db="EMBL/GenBank/DDBJ databases">
        <authorList>
            <person name="Yang Y."/>
        </authorList>
    </citation>
    <scope>NUCLEOTIDE SEQUENCE [LARGE SCALE GENOMIC DNA]</scope>
    <source>
        <strain evidence="11 12">GSF71</strain>
    </source>
</reference>
<keyword evidence="7" id="KW-0812">Transmembrane</keyword>
<dbReference type="Pfam" id="PF00672">
    <property type="entry name" value="HAMP"/>
    <property type="match status" value="1"/>
</dbReference>
<feature type="domain" description="Methyl-accepting transducer" evidence="8">
    <location>
        <begin position="406"/>
        <end position="635"/>
    </location>
</feature>
<name>A0A433J4Z8_9PROT</name>
<dbReference type="InterPro" id="IPR003660">
    <property type="entry name" value="HAMP_dom"/>
</dbReference>
<dbReference type="Proteomes" id="UP000280346">
    <property type="component" value="Unassembled WGS sequence"/>
</dbReference>
<evidence type="ECO:0000256" key="4">
    <source>
        <dbReference type="ARBA" id="ARBA00029447"/>
    </source>
</evidence>
<comment type="caution">
    <text evidence="11">The sequence shown here is derived from an EMBL/GenBank/DDBJ whole genome shotgun (WGS) entry which is preliminary data.</text>
</comment>
<evidence type="ECO:0000256" key="6">
    <source>
        <dbReference type="SAM" id="Coils"/>
    </source>
</evidence>
<sequence length="669" mass="70340">MFGNLKISARITLGFSLVVLLLLMLGVVSWRSAKLSEKGLDDFAEQGVFVNRVQMTDSAVLRARMAFLRYMSTVSDANAKTIVSELAAAQNELASARQLATQESERQAIDAIAGQVRAYEAAAREYVATRTEQDRLNKAIVYDTGSALRALLIEMREAEFKAEHLPALVALDQLTEAVWTTRILIFRLLDGDKEYDFARVTLRLGQALDAMKELPKLALADGQEARIATAKSLLETFSGGVKEMEKRMVLLEEIQGVRMQPLGLAIAKQLKEIGEQVRASQANLREEALDTAGTAELTAKTLTPIAVLLALVLSWAISRSVARPVVAMTGAMGQLSRGDLSVDIPAAGHRDEIGHMAAAMQVFRDGMIQTRKLEEDAKANEARASADRRAAMLQLADRFESSVQGIVETVAAAATEMQGTASAMSSTATQTSVQATTVAAAAEQASANVQTVAAATEELSASIAEIGRQVSTSTRVAGQAVEDAERTGRAIEGLVQAAQQIEQVVVLINSIAGQTNLLALNATIEAARAGEAGKGFAVVASEVKALANQTARATEDIQTKVKEIQAATGGAQSAIGGIASTINRINDIATGIAAAIEEQNAATGDIASNVTQAARGTGEVSSNISGVTHAASETGSAAGMVLNAAGGLARDAERLRGEVANFIATIRAA</sequence>
<dbReference type="PROSITE" id="PS50192">
    <property type="entry name" value="T_SNARE"/>
    <property type="match status" value="1"/>
</dbReference>
<feature type="domain" description="HAMP" evidence="10">
    <location>
        <begin position="319"/>
        <end position="372"/>
    </location>
</feature>
<dbReference type="InterPro" id="IPR004089">
    <property type="entry name" value="MCPsignal_dom"/>
</dbReference>
<dbReference type="Gene3D" id="6.10.340.10">
    <property type="match status" value="1"/>
</dbReference>
<proteinExistence type="inferred from homology"/>
<protein>
    <submittedName>
        <fullName evidence="11">Methyl-accepting chemotaxis protein</fullName>
    </submittedName>
</protein>
<dbReference type="OrthoDB" id="7317960at2"/>
<evidence type="ECO:0000256" key="3">
    <source>
        <dbReference type="ARBA" id="ARBA00023224"/>
    </source>
</evidence>
<dbReference type="PROSITE" id="PS50111">
    <property type="entry name" value="CHEMOTAXIS_TRANSDUC_2"/>
    <property type="match status" value="1"/>
</dbReference>
<keyword evidence="3 5" id="KW-0807">Transducer</keyword>
<keyword evidence="6" id="KW-0175">Coiled coil</keyword>
<dbReference type="GO" id="GO:0007165">
    <property type="term" value="P:signal transduction"/>
    <property type="evidence" value="ECO:0007669"/>
    <property type="project" value="UniProtKB-KW"/>
</dbReference>
<comment type="subcellular location">
    <subcellularLocation>
        <location evidence="1">Cell inner membrane</location>
        <topology evidence="1">Multi-pass membrane protein</topology>
    </subcellularLocation>
</comment>
<comment type="similarity">
    <text evidence="4">Belongs to the methyl-accepting chemotaxis (MCP) protein family.</text>
</comment>
<evidence type="ECO:0000313" key="11">
    <source>
        <dbReference type="EMBL" id="RUQ67490.1"/>
    </source>
</evidence>
<evidence type="ECO:0000313" key="12">
    <source>
        <dbReference type="Proteomes" id="UP000280346"/>
    </source>
</evidence>
<keyword evidence="12" id="KW-1185">Reference proteome</keyword>
<keyword evidence="2" id="KW-0997">Cell inner membrane</keyword>
<dbReference type="InterPro" id="IPR024478">
    <property type="entry name" value="HlyB_4HB_MCP"/>
</dbReference>